<gene>
    <name evidence="2" type="ORF">QE152_g41316</name>
</gene>
<feature type="region of interest" description="Disordered" evidence="1">
    <location>
        <begin position="85"/>
        <end position="105"/>
    </location>
</feature>
<reference evidence="2 3" key="1">
    <citation type="journal article" date="2024" name="BMC Genomics">
        <title>De novo assembly and annotation of Popillia japonica's genome with initial clues to its potential as an invasive pest.</title>
        <authorList>
            <person name="Cucini C."/>
            <person name="Boschi S."/>
            <person name="Funari R."/>
            <person name="Cardaioli E."/>
            <person name="Iannotti N."/>
            <person name="Marturano G."/>
            <person name="Paoli F."/>
            <person name="Bruttini M."/>
            <person name="Carapelli A."/>
            <person name="Frati F."/>
            <person name="Nardi F."/>
        </authorList>
    </citation>
    <scope>NUCLEOTIDE SEQUENCE [LARGE SCALE GENOMIC DNA]</scope>
    <source>
        <strain evidence="2">DMR45628</strain>
    </source>
</reference>
<comment type="caution">
    <text evidence="2">The sequence shown here is derived from an EMBL/GenBank/DDBJ whole genome shotgun (WGS) entry which is preliminary data.</text>
</comment>
<dbReference type="EMBL" id="JASPKY010002842">
    <property type="protein sequence ID" value="KAK9667512.1"/>
    <property type="molecule type" value="Genomic_DNA"/>
</dbReference>
<sequence length="105" mass="12687">MPLTRDQRDDFKALFKECINDLLKSEDFFDKMSAVTELGGSKFRNHQIQKKEMKKKKELEKQDKILKRKMKKEETEIKKKLLKEERENKKQEKAKIKQEEIKSSL</sequence>
<protein>
    <submittedName>
        <fullName evidence="2">Uncharacterized protein</fullName>
    </submittedName>
</protein>
<evidence type="ECO:0000256" key="1">
    <source>
        <dbReference type="SAM" id="MobiDB-lite"/>
    </source>
</evidence>
<evidence type="ECO:0000313" key="3">
    <source>
        <dbReference type="Proteomes" id="UP001458880"/>
    </source>
</evidence>
<evidence type="ECO:0000313" key="2">
    <source>
        <dbReference type="EMBL" id="KAK9667512.1"/>
    </source>
</evidence>
<name>A0AAW1GWN2_POPJA</name>
<organism evidence="2 3">
    <name type="scientific">Popillia japonica</name>
    <name type="common">Japanese beetle</name>
    <dbReference type="NCBI Taxonomy" id="7064"/>
    <lineage>
        <taxon>Eukaryota</taxon>
        <taxon>Metazoa</taxon>
        <taxon>Ecdysozoa</taxon>
        <taxon>Arthropoda</taxon>
        <taxon>Hexapoda</taxon>
        <taxon>Insecta</taxon>
        <taxon>Pterygota</taxon>
        <taxon>Neoptera</taxon>
        <taxon>Endopterygota</taxon>
        <taxon>Coleoptera</taxon>
        <taxon>Polyphaga</taxon>
        <taxon>Scarabaeiformia</taxon>
        <taxon>Scarabaeidae</taxon>
        <taxon>Rutelinae</taxon>
        <taxon>Popillia</taxon>
    </lineage>
</organism>
<dbReference type="AlphaFoldDB" id="A0AAW1GWN2"/>
<dbReference type="Proteomes" id="UP001458880">
    <property type="component" value="Unassembled WGS sequence"/>
</dbReference>
<keyword evidence="3" id="KW-1185">Reference proteome</keyword>
<accession>A0AAW1GWN2</accession>
<proteinExistence type="predicted"/>